<name>A0A7H2BL52_9MICC</name>
<feature type="domain" description="MobA-like NTP transferase" evidence="2">
    <location>
        <begin position="10"/>
        <end position="165"/>
    </location>
</feature>
<evidence type="ECO:0000313" key="3">
    <source>
        <dbReference type="EMBL" id="QNV40398.1"/>
    </source>
</evidence>
<reference evidence="3 4" key="1">
    <citation type="submission" date="2020-09" db="EMBL/GenBank/DDBJ databases">
        <title>Investigation of environmental microbe.</title>
        <authorList>
            <person name="Ou Y."/>
            <person name="Kang Q."/>
        </authorList>
    </citation>
    <scope>NUCLEOTIDE SEQUENCE [LARGE SCALE GENOMIC DNA]</scope>
    <source>
        <strain evidence="3 4">KJZ-9</strain>
    </source>
</reference>
<dbReference type="PANTHER" id="PTHR19136:SF81">
    <property type="entry name" value="MOLYBDENUM COFACTOR GUANYLYLTRANSFERASE"/>
    <property type="match status" value="1"/>
</dbReference>
<dbReference type="RefSeq" id="WP_190617979.1">
    <property type="nucleotide sequence ID" value="NZ_CP061538.1"/>
</dbReference>
<gene>
    <name evidence="3" type="ORF">IDM48_02985</name>
</gene>
<keyword evidence="1 3" id="KW-0808">Transferase</keyword>
<accession>A0A7H2BL52</accession>
<evidence type="ECO:0000259" key="2">
    <source>
        <dbReference type="Pfam" id="PF12804"/>
    </source>
</evidence>
<sequence>MKNSYPEYAAIVVAGGRSSRLGGTPKASLSNGSKTLLASSLQAVATARQRVVVGPSDLPVPADVKLTREDPPFSGPAAAITAGVRALPPSCEWTCVIAVDMPRIAEAIDALLEVTRQAPADIEGFFGVSGEIAQPLVGIYRTENLRRVFDTDTAHQSVRRFLRQLNLQAVPLDGGVTDDVDTWESAHATGFDSPQWN</sequence>
<protein>
    <submittedName>
        <fullName evidence="3">NTP transferase domain-containing protein</fullName>
    </submittedName>
</protein>
<dbReference type="InterPro" id="IPR025877">
    <property type="entry name" value="MobA-like_NTP_Trfase"/>
</dbReference>
<dbReference type="EMBL" id="CP061538">
    <property type="protein sequence ID" value="QNV40398.1"/>
    <property type="molecule type" value="Genomic_DNA"/>
</dbReference>
<organism evidence="3 4">
    <name type="scientific">Rothia amarae</name>
    <dbReference type="NCBI Taxonomy" id="169480"/>
    <lineage>
        <taxon>Bacteria</taxon>
        <taxon>Bacillati</taxon>
        <taxon>Actinomycetota</taxon>
        <taxon>Actinomycetes</taxon>
        <taxon>Micrococcales</taxon>
        <taxon>Micrococcaceae</taxon>
        <taxon>Rothia</taxon>
    </lineage>
</organism>
<evidence type="ECO:0000313" key="4">
    <source>
        <dbReference type="Proteomes" id="UP000516421"/>
    </source>
</evidence>
<dbReference type="SUPFAM" id="SSF53448">
    <property type="entry name" value="Nucleotide-diphospho-sugar transferases"/>
    <property type="match status" value="1"/>
</dbReference>
<evidence type="ECO:0000256" key="1">
    <source>
        <dbReference type="ARBA" id="ARBA00022679"/>
    </source>
</evidence>
<dbReference type="Proteomes" id="UP000516421">
    <property type="component" value="Chromosome"/>
</dbReference>
<dbReference type="KEGG" id="rama:IDM48_02985"/>
<dbReference type="InterPro" id="IPR029044">
    <property type="entry name" value="Nucleotide-diphossugar_trans"/>
</dbReference>
<dbReference type="Gene3D" id="3.90.550.10">
    <property type="entry name" value="Spore Coat Polysaccharide Biosynthesis Protein SpsA, Chain A"/>
    <property type="match status" value="1"/>
</dbReference>
<dbReference type="PANTHER" id="PTHR19136">
    <property type="entry name" value="MOLYBDENUM COFACTOR GUANYLYLTRANSFERASE"/>
    <property type="match status" value="1"/>
</dbReference>
<proteinExistence type="predicted"/>
<dbReference type="Pfam" id="PF12804">
    <property type="entry name" value="NTP_transf_3"/>
    <property type="match status" value="1"/>
</dbReference>
<keyword evidence="4" id="KW-1185">Reference proteome</keyword>
<dbReference type="AlphaFoldDB" id="A0A7H2BL52"/>
<dbReference type="GO" id="GO:0016779">
    <property type="term" value="F:nucleotidyltransferase activity"/>
    <property type="evidence" value="ECO:0007669"/>
    <property type="project" value="UniProtKB-ARBA"/>
</dbReference>